<evidence type="ECO:0000313" key="2">
    <source>
        <dbReference type="EMBL" id="KAE8360993.1"/>
    </source>
</evidence>
<dbReference type="Pfam" id="PF07714">
    <property type="entry name" value="PK_Tyr_Ser-Thr"/>
    <property type="match status" value="1"/>
</dbReference>
<keyword evidence="3" id="KW-1185">Reference proteome</keyword>
<dbReference type="GO" id="GO:0004672">
    <property type="term" value="F:protein kinase activity"/>
    <property type="evidence" value="ECO:0007669"/>
    <property type="project" value="InterPro"/>
</dbReference>
<protein>
    <submittedName>
        <fullName evidence="2">Kinase-like domain-containing protein</fullName>
    </submittedName>
</protein>
<dbReference type="OrthoDB" id="1668230at2759"/>
<name>A0A5N6ZUP4_9EURO</name>
<keyword evidence="2" id="KW-0418">Kinase</keyword>
<dbReference type="Proteomes" id="UP000326268">
    <property type="component" value="Unassembled WGS sequence"/>
</dbReference>
<dbReference type="EMBL" id="ML737751">
    <property type="protein sequence ID" value="KAE8360993.1"/>
    <property type="molecule type" value="Genomic_DNA"/>
</dbReference>
<dbReference type="AlphaFoldDB" id="A0A5N6ZUP4"/>
<accession>A0A5N6ZUP4</accession>
<dbReference type="InterPro" id="IPR001245">
    <property type="entry name" value="Ser-Thr/Tyr_kinase_cat_dom"/>
</dbReference>
<keyword evidence="2" id="KW-0808">Transferase</keyword>
<evidence type="ECO:0000313" key="3">
    <source>
        <dbReference type="Proteomes" id="UP000326268"/>
    </source>
</evidence>
<evidence type="ECO:0000259" key="1">
    <source>
        <dbReference type="SMART" id="SM00220"/>
    </source>
</evidence>
<dbReference type="RefSeq" id="XP_031924074.1">
    <property type="nucleotide sequence ID" value="XM_032070866.1"/>
</dbReference>
<gene>
    <name evidence="2" type="ORF">BDV27DRAFT_148182</name>
</gene>
<dbReference type="InterPro" id="IPR000719">
    <property type="entry name" value="Prot_kinase_dom"/>
</dbReference>
<dbReference type="SUPFAM" id="SSF56112">
    <property type="entry name" value="Protein kinase-like (PK-like)"/>
    <property type="match status" value="1"/>
</dbReference>
<dbReference type="GeneID" id="43655312"/>
<organism evidence="2 3">
    <name type="scientific">Aspergillus caelatus</name>
    <dbReference type="NCBI Taxonomy" id="61420"/>
    <lineage>
        <taxon>Eukaryota</taxon>
        <taxon>Fungi</taxon>
        <taxon>Dikarya</taxon>
        <taxon>Ascomycota</taxon>
        <taxon>Pezizomycotina</taxon>
        <taxon>Eurotiomycetes</taxon>
        <taxon>Eurotiomycetidae</taxon>
        <taxon>Eurotiales</taxon>
        <taxon>Aspergillaceae</taxon>
        <taxon>Aspergillus</taxon>
        <taxon>Aspergillus subgen. Circumdati</taxon>
    </lineage>
</organism>
<dbReference type="Gene3D" id="1.10.510.10">
    <property type="entry name" value="Transferase(Phosphotransferase) domain 1"/>
    <property type="match status" value="1"/>
</dbReference>
<proteinExistence type="predicted"/>
<feature type="domain" description="Protein kinase" evidence="1">
    <location>
        <begin position="3"/>
        <end position="226"/>
    </location>
</feature>
<dbReference type="GO" id="GO:0005524">
    <property type="term" value="F:ATP binding"/>
    <property type="evidence" value="ECO:0007669"/>
    <property type="project" value="InterPro"/>
</dbReference>
<dbReference type="InterPro" id="IPR011009">
    <property type="entry name" value="Kinase-like_dom_sf"/>
</dbReference>
<reference evidence="2 3" key="1">
    <citation type="submission" date="2019-04" db="EMBL/GenBank/DDBJ databases">
        <title>Friends and foes A comparative genomics studyof 23 Aspergillus species from section Flavi.</title>
        <authorList>
            <consortium name="DOE Joint Genome Institute"/>
            <person name="Kjaerbolling I."/>
            <person name="Vesth T."/>
            <person name="Frisvad J.C."/>
            <person name="Nybo J.L."/>
            <person name="Theobald S."/>
            <person name="Kildgaard S."/>
            <person name="Isbrandt T."/>
            <person name="Kuo A."/>
            <person name="Sato A."/>
            <person name="Lyhne E.K."/>
            <person name="Kogle M.E."/>
            <person name="Wiebenga A."/>
            <person name="Kun R.S."/>
            <person name="Lubbers R.J."/>
            <person name="Makela M.R."/>
            <person name="Barry K."/>
            <person name="Chovatia M."/>
            <person name="Clum A."/>
            <person name="Daum C."/>
            <person name="Haridas S."/>
            <person name="He G."/>
            <person name="LaButti K."/>
            <person name="Lipzen A."/>
            <person name="Mondo S."/>
            <person name="Riley R."/>
            <person name="Salamov A."/>
            <person name="Simmons B.A."/>
            <person name="Magnuson J.K."/>
            <person name="Henrissat B."/>
            <person name="Mortensen U.H."/>
            <person name="Larsen T.O."/>
            <person name="Devries R.P."/>
            <person name="Grigoriev I.V."/>
            <person name="Machida M."/>
            <person name="Baker S.E."/>
            <person name="Andersen M.R."/>
        </authorList>
    </citation>
    <scope>NUCLEOTIDE SEQUENCE [LARGE SCALE GENOMIC DNA]</scope>
    <source>
        <strain evidence="2 3">CBS 763.97</strain>
    </source>
</reference>
<sequence length="288" mass="32805">MEPTQQNIIKIGQFNAVHKINGSVVRKIPLDKSDAYNTRAVEIEAQVYRHLGRHKRIARCPQCREGCIDLQHEANGDLDSYLRNHCRSDRFRHRMARQTIEAVSIIHNKGVIPSDLSAQQLSDFGSSLQGSDAIIMENATHFLPRDEETPNTLQSDTFALGSTVYEILVGNRPYEGLENERIQRLYSNKTFPSVDQIRHVSWRTLILKCWMSEYKVTSDIQKDIPFPPLISHIFSWHPLCRTSYLGQAFLGPIIPQKCIRAFTSCSCLSVSIMPLARIDNFRHGCGVV</sequence>
<dbReference type="SMART" id="SM00220">
    <property type="entry name" value="S_TKc"/>
    <property type="match status" value="1"/>
</dbReference>